<keyword evidence="2" id="KW-0479">Metal-binding</keyword>
<name>A0A382LR87_9ZZZZ</name>
<evidence type="ECO:0000256" key="2">
    <source>
        <dbReference type="ARBA" id="ARBA00022723"/>
    </source>
</evidence>
<dbReference type="EMBL" id="UINC01088573">
    <property type="protein sequence ID" value="SVC38923.1"/>
    <property type="molecule type" value="Genomic_DNA"/>
</dbReference>
<dbReference type="Gene3D" id="1.10.760.10">
    <property type="entry name" value="Cytochrome c-like domain"/>
    <property type="match status" value="1"/>
</dbReference>
<evidence type="ECO:0000313" key="5">
    <source>
        <dbReference type="EMBL" id="SVC38923.1"/>
    </source>
</evidence>
<protein>
    <recommendedName>
        <fullName evidence="4">Cytochrome c domain-containing protein</fullName>
    </recommendedName>
</protein>
<dbReference type="GO" id="GO:0046872">
    <property type="term" value="F:metal ion binding"/>
    <property type="evidence" value="ECO:0007669"/>
    <property type="project" value="UniProtKB-KW"/>
</dbReference>
<dbReference type="SUPFAM" id="SSF46626">
    <property type="entry name" value="Cytochrome c"/>
    <property type="match status" value="1"/>
</dbReference>
<dbReference type="AlphaFoldDB" id="A0A382LR87"/>
<sequence length="108" mass="11715">MKIIKFLLIISFVLIINIQNLLADEAKMLKGLEIFNETAGCAGCHTMKAAGAEGNVGPNLDTVDLTEELVMDMVTYGLGVMPAYGEEGILTKEEIDIVTFYVVNSSNK</sequence>
<dbReference type="InterPro" id="IPR009056">
    <property type="entry name" value="Cyt_c-like_dom"/>
</dbReference>
<dbReference type="GO" id="GO:0009055">
    <property type="term" value="F:electron transfer activity"/>
    <property type="evidence" value="ECO:0007669"/>
    <property type="project" value="InterPro"/>
</dbReference>
<evidence type="ECO:0000256" key="3">
    <source>
        <dbReference type="ARBA" id="ARBA00023004"/>
    </source>
</evidence>
<accession>A0A382LR87</accession>
<feature type="domain" description="Cytochrome c" evidence="4">
    <location>
        <begin position="26"/>
        <end position="106"/>
    </location>
</feature>
<dbReference type="Pfam" id="PF13442">
    <property type="entry name" value="Cytochrome_CBB3"/>
    <property type="match status" value="1"/>
</dbReference>
<dbReference type="PROSITE" id="PS51007">
    <property type="entry name" value="CYTC"/>
    <property type="match status" value="1"/>
</dbReference>
<reference evidence="5" key="1">
    <citation type="submission" date="2018-05" db="EMBL/GenBank/DDBJ databases">
        <authorList>
            <person name="Lanie J.A."/>
            <person name="Ng W.-L."/>
            <person name="Kazmierczak K.M."/>
            <person name="Andrzejewski T.M."/>
            <person name="Davidsen T.M."/>
            <person name="Wayne K.J."/>
            <person name="Tettelin H."/>
            <person name="Glass J.I."/>
            <person name="Rusch D."/>
            <person name="Podicherti R."/>
            <person name="Tsui H.-C.T."/>
            <person name="Winkler M.E."/>
        </authorList>
    </citation>
    <scope>NUCLEOTIDE SEQUENCE</scope>
</reference>
<proteinExistence type="predicted"/>
<dbReference type="GO" id="GO:0020037">
    <property type="term" value="F:heme binding"/>
    <property type="evidence" value="ECO:0007669"/>
    <property type="project" value="InterPro"/>
</dbReference>
<organism evidence="5">
    <name type="scientific">marine metagenome</name>
    <dbReference type="NCBI Taxonomy" id="408172"/>
    <lineage>
        <taxon>unclassified sequences</taxon>
        <taxon>metagenomes</taxon>
        <taxon>ecological metagenomes</taxon>
    </lineage>
</organism>
<dbReference type="InterPro" id="IPR036909">
    <property type="entry name" value="Cyt_c-like_dom_sf"/>
</dbReference>
<gene>
    <name evidence="5" type="ORF">METZ01_LOCUS291777</name>
</gene>
<keyword evidence="1" id="KW-0349">Heme</keyword>
<evidence type="ECO:0000259" key="4">
    <source>
        <dbReference type="PROSITE" id="PS51007"/>
    </source>
</evidence>
<keyword evidence="3" id="KW-0408">Iron</keyword>
<evidence type="ECO:0000256" key="1">
    <source>
        <dbReference type="ARBA" id="ARBA00022617"/>
    </source>
</evidence>